<dbReference type="SFLD" id="SFLDS00029">
    <property type="entry name" value="Radical_SAM"/>
    <property type="match status" value="1"/>
</dbReference>
<dbReference type="SUPFAM" id="SSF102114">
    <property type="entry name" value="Radical SAM enzymes"/>
    <property type="match status" value="1"/>
</dbReference>
<feature type="region of interest" description="Disordered" evidence="7">
    <location>
        <begin position="391"/>
        <end position="437"/>
    </location>
</feature>
<dbReference type="InterPro" id="IPR006638">
    <property type="entry name" value="Elp3/MiaA/NifB-like_rSAM"/>
</dbReference>
<evidence type="ECO:0000256" key="6">
    <source>
        <dbReference type="ARBA" id="ARBA00023014"/>
    </source>
</evidence>
<evidence type="ECO:0000256" key="4">
    <source>
        <dbReference type="ARBA" id="ARBA00022723"/>
    </source>
</evidence>
<keyword evidence="10" id="KW-1185">Reference proteome</keyword>
<evidence type="ECO:0000256" key="1">
    <source>
        <dbReference type="ARBA" id="ARBA00001966"/>
    </source>
</evidence>
<dbReference type="CDD" id="cd01335">
    <property type="entry name" value="Radical_SAM"/>
    <property type="match status" value="1"/>
</dbReference>
<dbReference type="Pfam" id="PF04055">
    <property type="entry name" value="Radical_SAM"/>
    <property type="match status" value="1"/>
</dbReference>
<dbReference type="SFLD" id="SFLDG01067">
    <property type="entry name" value="SPASM/twitch_domain_containing"/>
    <property type="match status" value="1"/>
</dbReference>
<dbReference type="PANTHER" id="PTHR11228">
    <property type="entry name" value="RADICAL SAM DOMAIN PROTEIN"/>
    <property type="match status" value="1"/>
</dbReference>
<evidence type="ECO:0000259" key="8">
    <source>
        <dbReference type="PROSITE" id="PS51918"/>
    </source>
</evidence>
<dbReference type="InterPro" id="IPR007197">
    <property type="entry name" value="rSAM"/>
</dbReference>
<dbReference type="NCBIfam" id="TIGR04053">
    <property type="entry name" value="TIGR04053 family radical SAM/SPASM domain-containing protein"/>
    <property type="match status" value="1"/>
</dbReference>
<dbReference type="InterPro" id="IPR050377">
    <property type="entry name" value="Radical_SAM_PqqE_MftC-like"/>
</dbReference>
<keyword evidence="4" id="KW-0479">Metal-binding</keyword>
<dbReference type="Gene3D" id="3.20.20.70">
    <property type="entry name" value="Aldolase class I"/>
    <property type="match status" value="1"/>
</dbReference>
<accession>A0ABQ2FAN5</accession>
<feature type="domain" description="Radical SAM core" evidence="8">
    <location>
        <begin position="17"/>
        <end position="233"/>
    </location>
</feature>
<dbReference type="PANTHER" id="PTHR11228:SF34">
    <property type="entry name" value="TUNGSTEN-CONTAINING ALDEHYDE FERREDOXIN OXIDOREDUCTASE COFACTOR MODIFYING PROTEIN"/>
    <property type="match status" value="1"/>
</dbReference>
<sequence>MTLAPSRAVRRQRHDVHDRPFIVIWEVTRACQLACLHCRADAITRRNPGELTLEEGKALLEGIASFPAPYPLVVLTGGDPFERPDLADLVRHGSSLGLSVSLSPSVTPNLTPGRLAELRDAGAKAVSLSLDGARAGTHDAFRGFEGTYAATRVAAEQVKAAGFRLQVNSTVTRSTVEELPALLRDVIDFGTLLWSVFFLVPTGRGQRLQALSADEVEDVLHWLAEVSRFIAVKTTEAPHFRRVVLQREAAVARGEDPSAGRGDLYHRLVAATRETLAGVAVRERPARPPIDVNSGRGFMFVDHTGKVYPSGFLPQVAGDVRVTPVTEIYRDAPVMRALRTPDGFGGRCGVCEFREVCGGSRSHAYAVTGDPLGEDPSCAYVPGGGVVTESEVLERHETTPTSRSTTPMTSATQESAPPLPEVSDHTAKMVTTAPTAR</sequence>
<dbReference type="SMART" id="SM00729">
    <property type="entry name" value="Elp3"/>
    <property type="match status" value="1"/>
</dbReference>
<dbReference type="EMBL" id="BMLB01000003">
    <property type="protein sequence ID" value="GGK68946.1"/>
    <property type="molecule type" value="Genomic_DNA"/>
</dbReference>
<dbReference type="PROSITE" id="PS51918">
    <property type="entry name" value="RADICAL_SAM"/>
    <property type="match status" value="1"/>
</dbReference>
<keyword evidence="5" id="KW-0408">Iron</keyword>
<evidence type="ECO:0000313" key="10">
    <source>
        <dbReference type="Proteomes" id="UP000662111"/>
    </source>
</evidence>
<evidence type="ECO:0000256" key="5">
    <source>
        <dbReference type="ARBA" id="ARBA00023004"/>
    </source>
</evidence>
<evidence type="ECO:0000256" key="7">
    <source>
        <dbReference type="SAM" id="MobiDB-lite"/>
    </source>
</evidence>
<evidence type="ECO:0000256" key="2">
    <source>
        <dbReference type="ARBA" id="ARBA00022485"/>
    </source>
</evidence>
<dbReference type="RefSeq" id="WP_022921471.1">
    <property type="nucleotide sequence ID" value="NZ_BMLB01000003.1"/>
</dbReference>
<comment type="cofactor">
    <cofactor evidence="1">
        <name>[4Fe-4S] cluster</name>
        <dbReference type="ChEBI" id="CHEBI:49883"/>
    </cofactor>
</comment>
<keyword evidence="6" id="KW-0411">Iron-sulfur</keyword>
<dbReference type="PIRSF" id="PIRSF037420">
    <property type="entry name" value="PQQ_syn_pqqE"/>
    <property type="match status" value="1"/>
</dbReference>
<feature type="compositionally biased region" description="Low complexity" evidence="7">
    <location>
        <begin position="399"/>
        <end position="412"/>
    </location>
</feature>
<proteinExistence type="predicted"/>
<reference evidence="10" key="1">
    <citation type="journal article" date="2019" name="Int. J. Syst. Evol. Microbiol.">
        <title>The Global Catalogue of Microorganisms (GCM) 10K type strain sequencing project: providing services to taxonomists for standard genome sequencing and annotation.</title>
        <authorList>
            <consortium name="The Broad Institute Genomics Platform"/>
            <consortium name="The Broad Institute Genome Sequencing Center for Infectious Disease"/>
            <person name="Wu L."/>
            <person name="Ma J."/>
        </authorList>
    </citation>
    <scope>NUCLEOTIDE SEQUENCE [LARGE SCALE GENOMIC DNA]</scope>
    <source>
        <strain evidence="10">CGMCC 1.5362</strain>
    </source>
</reference>
<dbReference type="CDD" id="cd21123">
    <property type="entry name" value="SPASM_MftC-like"/>
    <property type="match status" value="1"/>
</dbReference>
<keyword evidence="3" id="KW-0949">S-adenosyl-L-methionine</keyword>
<dbReference type="InterPro" id="IPR058240">
    <property type="entry name" value="rSAM_sf"/>
</dbReference>
<dbReference type="Proteomes" id="UP000662111">
    <property type="component" value="Unassembled WGS sequence"/>
</dbReference>
<evidence type="ECO:0000256" key="3">
    <source>
        <dbReference type="ARBA" id="ARBA00022691"/>
    </source>
</evidence>
<evidence type="ECO:0000313" key="9">
    <source>
        <dbReference type="EMBL" id="GGK68946.1"/>
    </source>
</evidence>
<organism evidence="9 10">
    <name type="scientific">Ornithinimicrobium pekingense</name>
    <dbReference type="NCBI Taxonomy" id="384677"/>
    <lineage>
        <taxon>Bacteria</taxon>
        <taxon>Bacillati</taxon>
        <taxon>Actinomycetota</taxon>
        <taxon>Actinomycetes</taxon>
        <taxon>Micrococcales</taxon>
        <taxon>Ornithinimicrobiaceae</taxon>
        <taxon>Ornithinimicrobium</taxon>
    </lineage>
</organism>
<name>A0ABQ2FAN5_9MICO</name>
<gene>
    <name evidence="9" type="ORF">GCM10011509_16680</name>
</gene>
<keyword evidence="2" id="KW-0004">4Fe-4S</keyword>
<dbReference type="InterPro" id="IPR017200">
    <property type="entry name" value="PqqE-like"/>
</dbReference>
<protein>
    <submittedName>
        <fullName evidence="9">Radical SAM protein</fullName>
    </submittedName>
</protein>
<dbReference type="InterPro" id="IPR013785">
    <property type="entry name" value="Aldolase_TIM"/>
</dbReference>
<comment type="caution">
    <text evidence="9">The sequence shown here is derived from an EMBL/GenBank/DDBJ whole genome shotgun (WGS) entry which is preliminary data.</text>
</comment>